<dbReference type="SUPFAM" id="SSF51294">
    <property type="entry name" value="Hedgehog/intein (Hint) domain"/>
    <property type="match status" value="1"/>
</dbReference>
<name>A0A858JQD5_9PROT</name>
<dbReference type="InterPro" id="IPR028992">
    <property type="entry name" value="Hedgehog/Intein_dom"/>
</dbReference>
<reference evidence="3 4" key="1">
    <citation type="submission" date="2020-03" db="EMBL/GenBank/DDBJ databases">
        <title>Isolation of cellulose-producing strains, genome characterization and application of the synthesized cellulose films as an economical and sustainable material for piezoelectric sensor construction.</title>
        <authorList>
            <person name="Mangayil R.K."/>
        </authorList>
    </citation>
    <scope>NUCLEOTIDE SEQUENCE [LARGE SCALE GENOMIC DNA]</scope>
    <source>
        <strain evidence="3 4">ENS 9a1a</strain>
    </source>
</reference>
<dbReference type="InterPro" id="IPR036844">
    <property type="entry name" value="Hint_dom_sf"/>
</dbReference>
<dbReference type="KEGG" id="kre:GWK63_13010"/>
<organism evidence="3 4">
    <name type="scientific">Komagataeibacter rhaeticus</name>
    <dbReference type="NCBI Taxonomy" id="215221"/>
    <lineage>
        <taxon>Bacteria</taxon>
        <taxon>Pseudomonadati</taxon>
        <taxon>Pseudomonadota</taxon>
        <taxon>Alphaproteobacteria</taxon>
        <taxon>Acetobacterales</taxon>
        <taxon>Acetobacteraceae</taxon>
        <taxon>Komagataeibacter</taxon>
    </lineage>
</organism>
<dbReference type="AlphaFoldDB" id="A0A858JQD5"/>
<keyword evidence="4" id="KW-1185">Reference proteome</keyword>
<accession>A0A858JQD5</accession>
<dbReference type="Pfam" id="PF13403">
    <property type="entry name" value="Hint_2"/>
    <property type="match status" value="1"/>
</dbReference>
<sequence>MTDYASIGDSSGNKIETSYSTLNNYTVSGSNHFVSASTEQGIDHNTISVTPDSQGTSTSTGPTPSSYTFQSVDNQGGLQVTADINGTMTDMGIYQQIGFSNTDAMWLSDGSTGACYLLSATPLTPNADGSYNSVTLGANGTQGNFVGGTTACFVDGTLIRTPAGDVPVETLMAGDRVVTASGAVRPVRWVGQSLLHCAARASGTHESWPVRIAAHAFAPGRPERDLLVSPGHGIAVTVMDEVLVPAFQLVNGTTITQVPCDRVSYRHIELDSHDLLISNGLPSESYMDVGNRAAFAIGFGRVDPERTPATLADYARPFIDGGPVIDAIRSRLTARAQAMGWKWAEHDMDPHLVVDGRRIDATRVEGGVQFRFPATARSACLVSETFVPANGSDCHDHRTLGLSVSGLYVHDGLHAETRIDLDHAALAPGFHSEEADDGVHWRWTRGTLTLSPSLWAECATDVMLRIDCTYTMRRWMAPAGTVETGIAHVA</sequence>
<dbReference type="EMBL" id="CP050139">
    <property type="protein sequence ID" value="QIP36278.1"/>
    <property type="molecule type" value="Genomic_DNA"/>
</dbReference>
<feature type="compositionally biased region" description="Low complexity" evidence="1">
    <location>
        <begin position="50"/>
        <end position="66"/>
    </location>
</feature>
<evidence type="ECO:0000259" key="2">
    <source>
        <dbReference type="Pfam" id="PF13403"/>
    </source>
</evidence>
<evidence type="ECO:0000313" key="3">
    <source>
        <dbReference type="EMBL" id="QIP36278.1"/>
    </source>
</evidence>
<dbReference type="GeneID" id="85023084"/>
<dbReference type="Proteomes" id="UP000502533">
    <property type="component" value="Chromosome"/>
</dbReference>
<evidence type="ECO:0000313" key="4">
    <source>
        <dbReference type="Proteomes" id="UP000502533"/>
    </source>
</evidence>
<feature type="region of interest" description="Disordered" evidence="1">
    <location>
        <begin position="44"/>
        <end position="72"/>
    </location>
</feature>
<proteinExistence type="predicted"/>
<protein>
    <submittedName>
        <fullName evidence="3">Hint domain-containing protein</fullName>
    </submittedName>
</protein>
<evidence type="ECO:0000256" key="1">
    <source>
        <dbReference type="SAM" id="MobiDB-lite"/>
    </source>
</evidence>
<gene>
    <name evidence="3" type="ORF">GWK63_13010</name>
</gene>
<feature type="domain" description="Hedgehog/Intein (Hint)" evidence="2">
    <location>
        <begin position="152"/>
        <end position="288"/>
    </location>
</feature>
<dbReference type="RefSeq" id="WP_051672184.1">
    <property type="nucleotide sequence ID" value="NZ_CP050139.1"/>
</dbReference>